<reference evidence="4 5" key="1">
    <citation type="submission" date="2019-05" db="EMBL/GenBank/DDBJ databases">
        <authorList>
            <person name="Lee S.D."/>
        </authorList>
    </citation>
    <scope>NUCLEOTIDE SEQUENCE [LARGE SCALE GENOMIC DNA]</scope>
    <source>
        <strain evidence="4 5">GH2-6</strain>
    </source>
</reference>
<protein>
    <submittedName>
        <fullName evidence="4">GNAT family N-acetyltransferase</fullName>
    </submittedName>
</protein>
<dbReference type="SUPFAM" id="SSF55729">
    <property type="entry name" value="Acyl-CoA N-acyltransferases (Nat)"/>
    <property type="match status" value="1"/>
</dbReference>
<accession>A0A5C4JQG4</accession>
<dbReference type="CDD" id="cd04301">
    <property type="entry name" value="NAT_SF"/>
    <property type="match status" value="1"/>
</dbReference>
<gene>
    <name evidence="4" type="ORF">FF124_11885</name>
</gene>
<dbReference type="InterPro" id="IPR016181">
    <property type="entry name" value="Acyl_CoA_acyltransferase"/>
</dbReference>
<dbReference type="PANTHER" id="PTHR43877:SF1">
    <property type="entry name" value="ACETYLTRANSFERASE"/>
    <property type="match status" value="1"/>
</dbReference>
<proteinExistence type="predicted"/>
<dbReference type="InterPro" id="IPR050832">
    <property type="entry name" value="Bact_Acetyltransf"/>
</dbReference>
<dbReference type="AlphaFoldDB" id="A0A5C4JQG4"/>
<dbReference type="Proteomes" id="UP000307874">
    <property type="component" value="Unassembled WGS sequence"/>
</dbReference>
<evidence type="ECO:0000313" key="4">
    <source>
        <dbReference type="EMBL" id="TNB47550.1"/>
    </source>
</evidence>
<keyword evidence="5" id="KW-1185">Reference proteome</keyword>
<evidence type="ECO:0000256" key="2">
    <source>
        <dbReference type="ARBA" id="ARBA00023315"/>
    </source>
</evidence>
<keyword evidence="2" id="KW-0012">Acyltransferase</keyword>
<dbReference type="Gene3D" id="3.40.630.30">
    <property type="match status" value="1"/>
</dbReference>
<dbReference type="RefSeq" id="WP_138748711.1">
    <property type="nucleotide sequence ID" value="NZ_VCLB01000006.1"/>
</dbReference>
<organism evidence="4 5">
    <name type="scientific">Martelella lutilitoris</name>
    <dbReference type="NCBI Taxonomy" id="2583532"/>
    <lineage>
        <taxon>Bacteria</taxon>
        <taxon>Pseudomonadati</taxon>
        <taxon>Pseudomonadota</taxon>
        <taxon>Alphaproteobacteria</taxon>
        <taxon>Hyphomicrobiales</taxon>
        <taxon>Aurantimonadaceae</taxon>
        <taxon>Martelella</taxon>
    </lineage>
</organism>
<evidence type="ECO:0000256" key="1">
    <source>
        <dbReference type="ARBA" id="ARBA00022679"/>
    </source>
</evidence>
<evidence type="ECO:0000259" key="3">
    <source>
        <dbReference type="PROSITE" id="PS51186"/>
    </source>
</evidence>
<keyword evidence="1 4" id="KW-0808">Transferase</keyword>
<reference evidence="4 5" key="2">
    <citation type="submission" date="2019-06" db="EMBL/GenBank/DDBJ databases">
        <title>Martelella lutilitoris sp. nov., isolated from a tidal mudflat.</title>
        <authorList>
            <person name="Kim Y.-J."/>
        </authorList>
    </citation>
    <scope>NUCLEOTIDE SEQUENCE [LARGE SCALE GENOMIC DNA]</scope>
    <source>
        <strain evidence="4 5">GH2-6</strain>
    </source>
</reference>
<sequence length="168" mass="18954">MRILSGDVRPAKADDAEKIANVHWRAWQHTYAGIIPHAVLQTMITERNLAWWRRAIACEETLLVLEVEGEPVGYASVGLNRVKTLPQEGEIYEIYLLPEYQGLGFGRELFEAARRLLNSLGCKGTICWAIDTLDQAAFFFSGLGGKPLAFAEEHYGDRLIGRISYVWD</sequence>
<dbReference type="GO" id="GO:0016747">
    <property type="term" value="F:acyltransferase activity, transferring groups other than amino-acyl groups"/>
    <property type="evidence" value="ECO:0007669"/>
    <property type="project" value="InterPro"/>
</dbReference>
<feature type="domain" description="N-acetyltransferase" evidence="3">
    <location>
        <begin position="6"/>
        <end position="168"/>
    </location>
</feature>
<dbReference type="PANTHER" id="PTHR43877">
    <property type="entry name" value="AMINOALKYLPHOSPHONATE N-ACETYLTRANSFERASE-RELATED-RELATED"/>
    <property type="match status" value="1"/>
</dbReference>
<name>A0A5C4JQG4_9HYPH</name>
<comment type="caution">
    <text evidence="4">The sequence shown here is derived from an EMBL/GenBank/DDBJ whole genome shotgun (WGS) entry which is preliminary data.</text>
</comment>
<dbReference type="Pfam" id="PF00583">
    <property type="entry name" value="Acetyltransf_1"/>
    <property type="match status" value="1"/>
</dbReference>
<dbReference type="PROSITE" id="PS51186">
    <property type="entry name" value="GNAT"/>
    <property type="match status" value="1"/>
</dbReference>
<dbReference type="InterPro" id="IPR000182">
    <property type="entry name" value="GNAT_dom"/>
</dbReference>
<dbReference type="OrthoDB" id="9799154at2"/>
<evidence type="ECO:0000313" key="5">
    <source>
        <dbReference type="Proteomes" id="UP000307874"/>
    </source>
</evidence>
<dbReference type="EMBL" id="VCLB01000006">
    <property type="protein sequence ID" value="TNB47550.1"/>
    <property type="molecule type" value="Genomic_DNA"/>
</dbReference>